<evidence type="ECO:0000313" key="2">
    <source>
        <dbReference type="EnsemblPlants" id="LPERR03G02960.1"/>
    </source>
</evidence>
<proteinExistence type="predicted"/>
<protein>
    <recommendedName>
        <fullName evidence="1">DUF6598 domain-containing protein</fullName>
    </recommendedName>
</protein>
<accession>A0A0D9VPE0</accession>
<organism evidence="2 3">
    <name type="scientific">Leersia perrieri</name>
    <dbReference type="NCBI Taxonomy" id="77586"/>
    <lineage>
        <taxon>Eukaryota</taxon>
        <taxon>Viridiplantae</taxon>
        <taxon>Streptophyta</taxon>
        <taxon>Embryophyta</taxon>
        <taxon>Tracheophyta</taxon>
        <taxon>Spermatophyta</taxon>
        <taxon>Magnoliopsida</taxon>
        <taxon>Liliopsida</taxon>
        <taxon>Poales</taxon>
        <taxon>Poaceae</taxon>
        <taxon>BOP clade</taxon>
        <taxon>Oryzoideae</taxon>
        <taxon>Oryzeae</taxon>
        <taxon>Oryzinae</taxon>
        <taxon>Leersia</taxon>
    </lineage>
</organism>
<evidence type="ECO:0000259" key="1">
    <source>
        <dbReference type="Pfam" id="PF20241"/>
    </source>
</evidence>
<sequence length="92" mass="10183">MEWEGRSSIRRDDPIVVQQGSIIELTGPKRGIALDYDVLFEFDMRIKNVDDEENDLQLIDGITELDEDSLPEATGTVRISGDCGAVDIGMIA</sequence>
<dbReference type="PANTHER" id="PTHR33065">
    <property type="entry name" value="OS07G0486400 PROTEIN"/>
    <property type="match status" value="1"/>
</dbReference>
<dbReference type="AlphaFoldDB" id="A0A0D9VPE0"/>
<keyword evidence="3" id="KW-1185">Reference proteome</keyword>
<reference evidence="2 3" key="1">
    <citation type="submission" date="2012-08" db="EMBL/GenBank/DDBJ databases">
        <title>Oryza genome evolution.</title>
        <authorList>
            <person name="Wing R.A."/>
        </authorList>
    </citation>
    <scope>NUCLEOTIDE SEQUENCE</scope>
</reference>
<dbReference type="Pfam" id="PF20241">
    <property type="entry name" value="DUF6598"/>
    <property type="match status" value="1"/>
</dbReference>
<feature type="domain" description="DUF6598" evidence="1">
    <location>
        <begin position="11"/>
        <end position="89"/>
    </location>
</feature>
<reference evidence="3" key="2">
    <citation type="submission" date="2013-12" db="EMBL/GenBank/DDBJ databases">
        <authorList>
            <person name="Yu Y."/>
            <person name="Lee S."/>
            <person name="de Baynast K."/>
            <person name="Wissotski M."/>
            <person name="Liu L."/>
            <person name="Talag J."/>
            <person name="Goicoechea J."/>
            <person name="Angelova A."/>
            <person name="Jetty R."/>
            <person name="Kudrna D."/>
            <person name="Golser W."/>
            <person name="Rivera L."/>
            <person name="Zhang J."/>
            <person name="Wing R."/>
        </authorList>
    </citation>
    <scope>NUCLEOTIDE SEQUENCE</scope>
</reference>
<dbReference type="Gramene" id="LPERR03G02960.1">
    <property type="protein sequence ID" value="LPERR03G02960.1"/>
    <property type="gene ID" value="LPERR03G02960"/>
</dbReference>
<name>A0A0D9VPE0_9ORYZ</name>
<dbReference type="InterPro" id="IPR046533">
    <property type="entry name" value="DUF6598"/>
</dbReference>
<dbReference type="EnsemblPlants" id="LPERR03G02960.1">
    <property type="protein sequence ID" value="LPERR03G02960.1"/>
    <property type="gene ID" value="LPERR03G02960"/>
</dbReference>
<dbReference type="HOGENOM" id="CLU_2416473_0_0_1"/>
<evidence type="ECO:0000313" key="3">
    <source>
        <dbReference type="Proteomes" id="UP000032180"/>
    </source>
</evidence>
<dbReference type="Proteomes" id="UP000032180">
    <property type="component" value="Chromosome 3"/>
</dbReference>
<dbReference type="PANTHER" id="PTHR33065:SF19">
    <property type="entry name" value="OS11G0130700 PROTEIN"/>
    <property type="match status" value="1"/>
</dbReference>
<reference evidence="2" key="3">
    <citation type="submission" date="2015-04" db="UniProtKB">
        <authorList>
            <consortium name="EnsemblPlants"/>
        </authorList>
    </citation>
    <scope>IDENTIFICATION</scope>
</reference>